<evidence type="ECO:0000256" key="1">
    <source>
        <dbReference type="ARBA" id="ARBA00001954"/>
    </source>
</evidence>
<feature type="domain" description="2OGFeDO JBP1/TET oxygenase" evidence="6">
    <location>
        <begin position="219"/>
        <end position="347"/>
    </location>
</feature>
<keyword evidence="8" id="KW-1185">Reference proteome</keyword>
<dbReference type="Pfam" id="PF12851">
    <property type="entry name" value="Tet_JBP"/>
    <property type="match status" value="1"/>
</dbReference>
<proteinExistence type="predicted"/>
<reference evidence="7 8" key="1">
    <citation type="submission" date="2022-09" db="EMBL/GenBank/DDBJ databases">
        <authorList>
            <person name="Palmer J.M."/>
        </authorList>
    </citation>
    <scope>NUCLEOTIDE SEQUENCE [LARGE SCALE GENOMIC DNA]</scope>
    <source>
        <strain evidence="7 8">DSM 7382</strain>
    </source>
</reference>
<comment type="caution">
    <text evidence="7">The sequence shown here is derived from an EMBL/GenBank/DDBJ whole genome shotgun (WGS) entry which is preliminary data.</text>
</comment>
<evidence type="ECO:0000313" key="8">
    <source>
        <dbReference type="Proteomes" id="UP001385951"/>
    </source>
</evidence>
<evidence type="ECO:0000256" key="4">
    <source>
        <dbReference type="ARBA" id="ARBA00023002"/>
    </source>
</evidence>
<dbReference type="Proteomes" id="UP001385951">
    <property type="component" value="Unassembled WGS sequence"/>
</dbReference>
<evidence type="ECO:0000256" key="3">
    <source>
        <dbReference type="ARBA" id="ARBA00022964"/>
    </source>
</evidence>
<dbReference type="GO" id="GO:0051213">
    <property type="term" value="F:dioxygenase activity"/>
    <property type="evidence" value="ECO:0007669"/>
    <property type="project" value="UniProtKB-KW"/>
</dbReference>
<name>A0AAW0FM00_9APHY</name>
<keyword evidence="2" id="KW-0479">Metal-binding</keyword>
<keyword evidence="3" id="KW-0223">Dioxygenase</keyword>
<evidence type="ECO:0000256" key="5">
    <source>
        <dbReference type="ARBA" id="ARBA00023004"/>
    </source>
</evidence>
<protein>
    <recommendedName>
        <fullName evidence="6">2OGFeDO JBP1/TET oxygenase domain-containing protein</fullName>
    </recommendedName>
</protein>
<keyword evidence="5" id="KW-0408">Iron</keyword>
<gene>
    <name evidence="7" type="ORF">QCA50_016991</name>
</gene>
<evidence type="ECO:0000259" key="6">
    <source>
        <dbReference type="Pfam" id="PF12851"/>
    </source>
</evidence>
<dbReference type="InterPro" id="IPR024779">
    <property type="entry name" value="2OGFeDO_JBP1/TET_oxygenase_dom"/>
</dbReference>
<keyword evidence="4" id="KW-0560">Oxidoreductase</keyword>
<sequence>MPIPECALDTYNAHSRYMHTLFKAELARQTGSSITVEVDCPIACSVEMALESRNIVQCLVEAYLHPVHVTWDIEKYRTECIRRQVHNGMQKDKEVRLQKDFPSVRRNMRLVHSPRTVVDKYGRIIAWLLPGILPQRLQLLIAQCAELIAPEMGKQLRQSSHTKSWRSSEEMFTTIEGELPPGLLNFSAAWFMLGREGRIDGLVSSPIVRTECGQQWMQEFAQVGAIISGMLRIMHPDQYRMGYEVMTRLMTYPEVNDTLISWPCIFNAATVISSRCCPMHRDTKGSFPLFDLLISTGKYTTAPLSLLPIGVQLPNCPGSISSFSGMGFSHGVAHAEGARVCHAFYMRQALQVFTNVIPCSWMTQDTYKQWIGDRSRGNITVKLDLESI</sequence>
<organism evidence="7 8">
    <name type="scientific">Cerrena zonata</name>
    <dbReference type="NCBI Taxonomy" id="2478898"/>
    <lineage>
        <taxon>Eukaryota</taxon>
        <taxon>Fungi</taxon>
        <taxon>Dikarya</taxon>
        <taxon>Basidiomycota</taxon>
        <taxon>Agaricomycotina</taxon>
        <taxon>Agaricomycetes</taxon>
        <taxon>Polyporales</taxon>
        <taxon>Cerrenaceae</taxon>
        <taxon>Cerrena</taxon>
    </lineage>
</organism>
<dbReference type="EMBL" id="JASBNA010000053">
    <property type="protein sequence ID" value="KAK7680045.1"/>
    <property type="molecule type" value="Genomic_DNA"/>
</dbReference>
<evidence type="ECO:0000313" key="7">
    <source>
        <dbReference type="EMBL" id="KAK7680045.1"/>
    </source>
</evidence>
<evidence type="ECO:0000256" key="2">
    <source>
        <dbReference type="ARBA" id="ARBA00022723"/>
    </source>
</evidence>
<dbReference type="AlphaFoldDB" id="A0AAW0FM00"/>
<dbReference type="Gene3D" id="3.60.130.30">
    <property type="match status" value="1"/>
</dbReference>
<accession>A0AAW0FM00</accession>
<comment type="cofactor">
    <cofactor evidence="1">
        <name>Fe(2+)</name>
        <dbReference type="ChEBI" id="CHEBI:29033"/>
    </cofactor>
</comment>
<dbReference type="GO" id="GO:0046872">
    <property type="term" value="F:metal ion binding"/>
    <property type="evidence" value="ECO:0007669"/>
    <property type="project" value="UniProtKB-KW"/>
</dbReference>